<dbReference type="Proteomes" id="UP001175211">
    <property type="component" value="Unassembled WGS sequence"/>
</dbReference>
<dbReference type="RefSeq" id="XP_060332417.1">
    <property type="nucleotide sequence ID" value="XM_060477266.1"/>
</dbReference>
<organism evidence="1 2">
    <name type="scientific">Armillaria tabescens</name>
    <name type="common">Ringless honey mushroom</name>
    <name type="synonym">Agaricus tabescens</name>
    <dbReference type="NCBI Taxonomy" id="1929756"/>
    <lineage>
        <taxon>Eukaryota</taxon>
        <taxon>Fungi</taxon>
        <taxon>Dikarya</taxon>
        <taxon>Basidiomycota</taxon>
        <taxon>Agaricomycotina</taxon>
        <taxon>Agaricomycetes</taxon>
        <taxon>Agaricomycetidae</taxon>
        <taxon>Agaricales</taxon>
        <taxon>Marasmiineae</taxon>
        <taxon>Physalacriaceae</taxon>
        <taxon>Desarmillaria</taxon>
    </lineage>
</organism>
<evidence type="ECO:0000313" key="2">
    <source>
        <dbReference type="Proteomes" id="UP001175211"/>
    </source>
</evidence>
<name>A0AA39N6S2_ARMTA</name>
<gene>
    <name evidence="1" type="ORF">EV420DRAFT_1641636</name>
</gene>
<keyword evidence="2" id="KW-1185">Reference proteome</keyword>
<dbReference type="GeneID" id="85360814"/>
<accession>A0AA39N6S2</accession>
<dbReference type="AlphaFoldDB" id="A0AA39N6S2"/>
<sequence length="297" mass="33490">MSIDHSSPVESPAGYTAAKRSLLVWSVPIICRAFLETPLDPEQWFHLRSMESDIELKFLQFGMAMARSLKSIADEGWEKVKGGKPKNHIDNIGSGRNASKFAGHLETLILHSGVEQTTRWQRFINENFNHPDIQTIMGNEETLKKFKQSLPHWKQSFANTVAISPLLLIMGQGMGQTLNTSLALQVSGRLSSIGKPDLIVRVEELLWRCIIGIAWGSWTSEVGLTDFLEAISPLINNMKPLREKQSGATPWDEFDGEDTWFEHAIHFIRQNDVAGLGARVGAEMIEWLRKSRKGWIK</sequence>
<dbReference type="EMBL" id="JAUEPS010000013">
    <property type="protein sequence ID" value="KAK0460291.1"/>
    <property type="molecule type" value="Genomic_DNA"/>
</dbReference>
<evidence type="ECO:0000313" key="1">
    <source>
        <dbReference type="EMBL" id="KAK0460291.1"/>
    </source>
</evidence>
<protein>
    <submittedName>
        <fullName evidence="1">Uncharacterized protein</fullName>
    </submittedName>
</protein>
<comment type="caution">
    <text evidence="1">The sequence shown here is derived from an EMBL/GenBank/DDBJ whole genome shotgun (WGS) entry which is preliminary data.</text>
</comment>
<proteinExistence type="predicted"/>
<reference evidence="1" key="1">
    <citation type="submission" date="2023-06" db="EMBL/GenBank/DDBJ databases">
        <authorList>
            <consortium name="Lawrence Berkeley National Laboratory"/>
            <person name="Ahrendt S."/>
            <person name="Sahu N."/>
            <person name="Indic B."/>
            <person name="Wong-Bajracharya J."/>
            <person name="Merenyi Z."/>
            <person name="Ke H.-M."/>
            <person name="Monk M."/>
            <person name="Kocsube S."/>
            <person name="Drula E."/>
            <person name="Lipzen A."/>
            <person name="Balint B."/>
            <person name="Henrissat B."/>
            <person name="Andreopoulos B."/>
            <person name="Martin F.M."/>
            <person name="Harder C.B."/>
            <person name="Rigling D."/>
            <person name="Ford K.L."/>
            <person name="Foster G.D."/>
            <person name="Pangilinan J."/>
            <person name="Papanicolaou A."/>
            <person name="Barry K."/>
            <person name="LaButti K."/>
            <person name="Viragh M."/>
            <person name="Koriabine M."/>
            <person name="Yan M."/>
            <person name="Riley R."/>
            <person name="Champramary S."/>
            <person name="Plett K.L."/>
            <person name="Tsai I.J."/>
            <person name="Slot J."/>
            <person name="Sipos G."/>
            <person name="Plett J."/>
            <person name="Nagy L.G."/>
            <person name="Grigoriev I.V."/>
        </authorList>
    </citation>
    <scope>NUCLEOTIDE SEQUENCE</scope>
    <source>
        <strain evidence="1">CCBAS 213</strain>
    </source>
</reference>